<sequence>MSVRYAEPGSTWWPVLWAPAFCLAGAGVEALSGPVHVFAWVVVGIVLTLMAAGWVNARRKVCAVELTDETLRQGPQTLPVERIAGLGEGDGTGAPVLGGGLAVPRKTTEIPLTLDDGSTVLAWAKYPGRMRAALTTVLGARSEDQ</sequence>
<accession>A0A918L8Y4</accession>
<keyword evidence="1" id="KW-0472">Membrane</keyword>
<evidence type="ECO:0000256" key="1">
    <source>
        <dbReference type="SAM" id="Phobius"/>
    </source>
</evidence>
<evidence type="ECO:0000313" key="2">
    <source>
        <dbReference type="EMBL" id="GGS22210.1"/>
    </source>
</evidence>
<reference evidence="2" key="2">
    <citation type="submission" date="2020-09" db="EMBL/GenBank/DDBJ databases">
        <authorList>
            <person name="Sun Q."/>
            <person name="Ohkuma M."/>
        </authorList>
    </citation>
    <scope>NUCLEOTIDE SEQUENCE</scope>
    <source>
        <strain evidence="2">JCM 3276</strain>
    </source>
</reference>
<keyword evidence="3" id="KW-1185">Reference proteome</keyword>
<gene>
    <name evidence="2" type="ORF">GCM10010171_13800</name>
</gene>
<dbReference type="RefSeq" id="WP_189209386.1">
    <property type="nucleotide sequence ID" value="NZ_BMRB01000001.1"/>
</dbReference>
<proteinExistence type="predicted"/>
<reference evidence="2" key="1">
    <citation type="journal article" date="2014" name="Int. J. Syst. Evol. Microbiol.">
        <title>Complete genome sequence of Corynebacterium casei LMG S-19264T (=DSM 44701T), isolated from a smear-ripened cheese.</title>
        <authorList>
            <consortium name="US DOE Joint Genome Institute (JGI-PGF)"/>
            <person name="Walter F."/>
            <person name="Albersmeier A."/>
            <person name="Kalinowski J."/>
            <person name="Ruckert C."/>
        </authorList>
    </citation>
    <scope>NUCLEOTIDE SEQUENCE</scope>
    <source>
        <strain evidence="2">JCM 3276</strain>
    </source>
</reference>
<organism evidence="2 3">
    <name type="scientific">Actinokineospora fastidiosa</name>
    <dbReference type="NCBI Taxonomy" id="1816"/>
    <lineage>
        <taxon>Bacteria</taxon>
        <taxon>Bacillati</taxon>
        <taxon>Actinomycetota</taxon>
        <taxon>Actinomycetes</taxon>
        <taxon>Pseudonocardiales</taxon>
        <taxon>Pseudonocardiaceae</taxon>
        <taxon>Actinokineospora</taxon>
    </lineage>
</organism>
<keyword evidence="1" id="KW-0812">Transmembrane</keyword>
<feature type="transmembrane region" description="Helical" evidence="1">
    <location>
        <begin position="37"/>
        <end position="57"/>
    </location>
</feature>
<dbReference type="Proteomes" id="UP000660680">
    <property type="component" value="Unassembled WGS sequence"/>
</dbReference>
<dbReference type="EMBL" id="BMRB01000001">
    <property type="protein sequence ID" value="GGS22210.1"/>
    <property type="molecule type" value="Genomic_DNA"/>
</dbReference>
<feature type="transmembrane region" description="Helical" evidence="1">
    <location>
        <begin position="12"/>
        <end position="31"/>
    </location>
</feature>
<keyword evidence="1" id="KW-1133">Transmembrane helix</keyword>
<evidence type="ECO:0000313" key="3">
    <source>
        <dbReference type="Proteomes" id="UP000660680"/>
    </source>
</evidence>
<dbReference type="AlphaFoldDB" id="A0A918L8Y4"/>
<name>A0A918L8Y4_9PSEU</name>
<protein>
    <submittedName>
        <fullName evidence="2">Uncharacterized protein</fullName>
    </submittedName>
</protein>
<comment type="caution">
    <text evidence="2">The sequence shown here is derived from an EMBL/GenBank/DDBJ whole genome shotgun (WGS) entry which is preliminary data.</text>
</comment>